<dbReference type="PaxDb" id="3827-XP_004504179.1"/>
<dbReference type="GO" id="GO:0005886">
    <property type="term" value="C:plasma membrane"/>
    <property type="evidence" value="ECO:0007669"/>
    <property type="project" value="TreeGrafter"/>
</dbReference>
<feature type="domain" description="PIPK" evidence="7">
    <location>
        <begin position="336"/>
        <end position="758"/>
    </location>
</feature>
<dbReference type="eggNOG" id="KOG0229">
    <property type="taxonomic scope" value="Eukaryota"/>
</dbReference>
<dbReference type="PIRSF" id="PIRSF037274">
    <property type="entry name" value="PIP5K_plant_prd"/>
    <property type="match status" value="1"/>
</dbReference>
<dbReference type="Pfam" id="PF01504">
    <property type="entry name" value="PIP5K"/>
    <property type="match status" value="1"/>
</dbReference>
<evidence type="ECO:0000256" key="4">
    <source>
        <dbReference type="ARBA" id="ARBA00022777"/>
    </source>
</evidence>
<dbReference type="RefSeq" id="XP_073226325.1">
    <property type="nucleotide sequence ID" value="XM_073370224.1"/>
</dbReference>
<keyword evidence="3 6" id="KW-0547">Nucleotide-binding</keyword>
<dbReference type="SUPFAM" id="SSF56104">
    <property type="entry name" value="SAICAR synthase-like"/>
    <property type="match status" value="1"/>
</dbReference>
<evidence type="ECO:0000256" key="3">
    <source>
        <dbReference type="ARBA" id="ARBA00022741"/>
    </source>
</evidence>
<dbReference type="InterPro" id="IPR003409">
    <property type="entry name" value="MORN"/>
</dbReference>
<gene>
    <name evidence="9 10" type="primary">LOC101515030</name>
</gene>
<keyword evidence="1 6" id="KW-0808">Transferase</keyword>
<dbReference type="SMART" id="SM00330">
    <property type="entry name" value="PIPKc"/>
    <property type="match status" value="1"/>
</dbReference>
<evidence type="ECO:0000256" key="6">
    <source>
        <dbReference type="PIRNR" id="PIRNR037274"/>
    </source>
</evidence>
<keyword evidence="8" id="KW-1185">Reference proteome</keyword>
<evidence type="ECO:0000259" key="7">
    <source>
        <dbReference type="PROSITE" id="PS51455"/>
    </source>
</evidence>
<dbReference type="PROSITE" id="PS51455">
    <property type="entry name" value="PIPK"/>
    <property type="match status" value="1"/>
</dbReference>
<dbReference type="KEGG" id="cam:101515030"/>
<dbReference type="AlphaFoldDB" id="A0A1S3EBB6"/>
<dbReference type="SUPFAM" id="SSF82185">
    <property type="entry name" value="Histone H3 K4-specific methyltransferase SET7/9 N-terminal domain"/>
    <property type="match status" value="2"/>
</dbReference>
<dbReference type="PANTHER" id="PTHR23086:SF25">
    <property type="entry name" value="PHOSPHATIDYLINOSITOL 4-PHOSPHATE 5-KINASE 8"/>
    <property type="match status" value="1"/>
</dbReference>
<dbReference type="Gene3D" id="2.20.110.10">
    <property type="entry name" value="Histone H3 K4-specific methyltransferase SET7/9 N-terminal domain"/>
    <property type="match status" value="4"/>
</dbReference>
<dbReference type="GeneID" id="101515030"/>
<sequence length="763" mass="87018">MEDDGRFEEKCFSNGDVYVGKFKGILPHGDGKYTWSNGTVYEGDWIDGKRTGKGLITWPSGAKYEGEFSGSYLHGHGTFTKSNGCVYTGGWRMNAHHGIGQKVYSNSDSYEGLWKEGIREGSGRYTWNNGSSYIGNWKKGKIDGRGIMTWGNGDIFDGCWSNGLRQGSGVYRFSDGGLYIGTWSKGLKDGKGTYYPSGSKQPPLNKWCSILNTDDSGHIRLNRRLSEKAPVSGRSKSLRHLSHRTPSLDANWSLQNPSGDCICRDSSSALLQTSNEGQSEASGMSNMVSEREYMQGVLIMERIKQYSEILHNKNKRQNKFSMKPVKKSSFMDIFEDRRSYYLKLNLQLGIRYTVGKITPIPAREVRSSDFGDRARIRMYFPKDGSQLTPPHCSLDFYWKDYCPMVFRNLREMFKLDAAEYMMSICGDCGLKDISSPGKSGSIFFISQDDKFVIKTLKKYELKVLLNMLPKYYNHVGSYENTLITKFFGVHRITLRGGKKVRFVVMGNMFCTELHIHRRYDLKGSSQGRYTRKEKINSNSTLKDLDLKYEFHMDKKLRESLFKQISLDCKFLESQHIIDYSLLLGLHFRAPENLKALVEPPRSMQRLHSLPSGDDILKQGEQLIIPNGLLLVAHEPSFVNTTPGPHIRGNTLRAYSIGDREVDVLLPGTARLRVQLGVNMPAQATRLLQEDKVEESEIELFEVYDVVLYMGIIDILQEYNIKKKIEHAYKSIQFDPMSVSVIEPRTYAQRFINFMDKKVFPESP</sequence>
<dbReference type="RefSeq" id="XP_012572271.1">
    <property type="nucleotide sequence ID" value="XM_012716817.2"/>
</dbReference>
<keyword evidence="4 6" id="KW-0418">Kinase</keyword>
<keyword evidence="5 6" id="KW-0067">ATP-binding</keyword>
<evidence type="ECO:0000256" key="1">
    <source>
        <dbReference type="ARBA" id="ARBA00022679"/>
    </source>
</evidence>
<evidence type="ECO:0000256" key="2">
    <source>
        <dbReference type="ARBA" id="ARBA00022737"/>
    </source>
</evidence>
<dbReference type="STRING" id="3827.A0A1S3EBB6"/>
<dbReference type="InterPro" id="IPR023610">
    <property type="entry name" value="PInositol-4/5-P-5/4-kinase"/>
</dbReference>
<comment type="catalytic activity">
    <reaction evidence="6">
        <text>a 1,2-diacyl-sn-glycero-3-phospho-(1D-myo-inositol 4-phosphate) + ATP = a 1,2-diacyl-sn-glycero-3-phospho-(1D-myo-inositol-4,5-bisphosphate) + ADP + H(+)</text>
        <dbReference type="Rhea" id="RHEA:14425"/>
        <dbReference type="ChEBI" id="CHEBI:15378"/>
        <dbReference type="ChEBI" id="CHEBI:30616"/>
        <dbReference type="ChEBI" id="CHEBI:58178"/>
        <dbReference type="ChEBI" id="CHEBI:58456"/>
        <dbReference type="ChEBI" id="CHEBI:456216"/>
        <dbReference type="EC" id="2.7.1.68"/>
    </reaction>
</comment>
<dbReference type="InterPro" id="IPR017163">
    <property type="entry name" value="PIno-4-P-5_kinase_pln"/>
</dbReference>
<dbReference type="InterPro" id="IPR002498">
    <property type="entry name" value="PInositol-4-P-4/5-kinase_core"/>
</dbReference>
<dbReference type="SMART" id="SM00698">
    <property type="entry name" value="MORN"/>
    <property type="match status" value="8"/>
</dbReference>
<dbReference type="OrthoDB" id="70770at2759"/>
<dbReference type="Proteomes" id="UP000087171">
    <property type="component" value="Chromosome Ca6"/>
</dbReference>
<dbReference type="Pfam" id="PF02493">
    <property type="entry name" value="MORN"/>
    <property type="match status" value="8"/>
</dbReference>
<evidence type="ECO:0000313" key="8">
    <source>
        <dbReference type="Proteomes" id="UP000087171"/>
    </source>
</evidence>
<dbReference type="Gene3D" id="3.30.800.10">
    <property type="entry name" value="Phosphatidylinositol Phosphate Kinase II Beta"/>
    <property type="match status" value="1"/>
</dbReference>
<accession>A0A1S3EBB6</accession>
<name>A0A1S3EBB6_CICAR</name>
<evidence type="ECO:0000313" key="9">
    <source>
        <dbReference type="RefSeq" id="XP_004504180.1"/>
    </source>
</evidence>
<protein>
    <recommendedName>
        <fullName evidence="6">Phosphatidylinositol 4-phosphate 5-kinase</fullName>
        <ecNumber evidence="6">2.7.1.68</ecNumber>
    </recommendedName>
</protein>
<dbReference type="GO" id="GO:0005524">
    <property type="term" value="F:ATP binding"/>
    <property type="evidence" value="ECO:0007669"/>
    <property type="project" value="UniProtKB-UniRule"/>
</dbReference>
<dbReference type="EC" id="2.7.1.68" evidence="6"/>
<organism evidence="8 10">
    <name type="scientific">Cicer arietinum</name>
    <name type="common">Chickpea</name>
    <name type="synonym">Garbanzo</name>
    <dbReference type="NCBI Taxonomy" id="3827"/>
    <lineage>
        <taxon>Eukaryota</taxon>
        <taxon>Viridiplantae</taxon>
        <taxon>Streptophyta</taxon>
        <taxon>Embryophyta</taxon>
        <taxon>Tracheophyta</taxon>
        <taxon>Spermatophyta</taxon>
        <taxon>Magnoliopsida</taxon>
        <taxon>eudicotyledons</taxon>
        <taxon>Gunneridae</taxon>
        <taxon>Pentapetalae</taxon>
        <taxon>rosids</taxon>
        <taxon>fabids</taxon>
        <taxon>Fabales</taxon>
        <taxon>Fabaceae</taxon>
        <taxon>Papilionoideae</taxon>
        <taxon>50 kb inversion clade</taxon>
        <taxon>NPAAA clade</taxon>
        <taxon>Hologalegina</taxon>
        <taxon>IRL clade</taxon>
        <taxon>Cicereae</taxon>
        <taxon>Cicer</taxon>
    </lineage>
</organism>
<dbReference type="Gene3D" id="3.30.810.10">
    <property type="entry name" value="2-Layer Sandwich"/>
    <property type="match status" value="1"/>
</dbReference>
<proteinExistence type="predicted"/>
<dbReference type="RefSeq" id="XP_004504180.1">
    <property type="nucleotide sequence ID" value="XM_004504123.3"/>
</dbReference>
<evidence type="ECO:0000313" key="10">
    <source>
        <dbReference type="RefSeq" id="XP_012572271.1"/>
    </source>
</evidence>
<dbReference type="CDD" id="cd17302">
    <property type="entry name" value="PIPKc_AtPIP5K_like"/>
    <property type="match status" value="1"/>
</dbReference>
<dbReference type="InterPro" id="IPR027484">
    <property type="entry name" value="PInositol-4-P-5-kinase_N"/>
</dbReference>
<evidence type="ECO:0000256" key="5">
    <source>
        <dbReference type="ARBA" id="ARBA00022840"/>
    </source>
</evidence>
<dbReference type="InterPro" id="IPR027483">
    <property type="entry name" value="PInositol-4-P-4/5-kinase_C_sf"/>
</dbReference>
<dbReference type="PANTHER" id="PTHR23086">
    <property type="entry name" value="PHOSPHATIDYLINOSITOL-4-PHOSPHATE 5-KINASE"/>
    <property type="match status" value="1"/>
</dbReference>
<dbReference type="GO" id="GO:0046854">
    <property type="term" value="P:phosphatidylinositol phosphate biosynthetic process"/>
    <property type="evidence" value="ECO:0007669"/>
    <property type="project" value="TreeGrafter"/>
</dbReference>
<reference evidence="8" key="1">
    <citation type="journal article" date="2013" name="Nat. Biotechnol.">
        <title>Draft genome sequence of chickpea (Cicer arietinum) provides a resource for trait improvement.</title>
        <authorList>
            <person name="Varshney R.K."/>
            <person name="Song C."/>
            <person name="Saxena R.K."/>
            <person name="Azam S."/>
            <person name="Yu S."/>
            <person name="Sharpe A.G."/>
            <person name="Cannon S."/>
            <person name="Baek J."/>
            <person name="Rosen B.D."/>
            <person name="Tar'an B."/>
            <person name="Millan T."/>
            <person name="Zhang X."/>
            <person name="Ramsay L.D."/>
            <person name="Iwata A."/>
            <person name="Wang Y."/>
            <person name="Nelson W."/>
            <person name="Farmer A.D."/>
            <person name="Gaur P.M."/>
            <person name="Soderlund C."/>
            <person name="Penmetsa R.V."/>
            <person name="Xu C."/>
            <person name="Bharti A.K."/>
            <person name="He W."/>
            <person name="Winter P."/>
            <person name="Zhao S."/>
            <person name="Hane J.K."/>
            <person name="Carrasquilla-Garcia N."/>
            <person name="Condie J.A."/>
            <person name="Upadhyaya H.D."/>
            <person name="Luo M.C."/>
            <person name="Thudi M."/>
            <person name="Gowda C.L."/>
            <person name="Singh N.P."/>
            <person name="Lichtenzveig J."/>
            <person name="Gali K.K."/>
            <person name="Rubio J."/>
            <person name="Nadarajan N."/>
            <person name="Dolezel J."/>
            <person name="Bansal K.C."/>
            <person name="Xu X."/>
            <person name="Edwards D."/>
            <person name="Zhang G."/>
            <person name="Kahl G."/>
            <person name="Gil J."/>
            <person name="Singh K.B."/>
            <person name="Datta S.K."/>
            <person name="Jackson S.A."/>
            <person name="Wang J."/>
            <person name="Cook D.R."/>
        </authorList>
    </citation>
    <scope>NUCLEOTIDE SEQUENCE [LARGE SCALE GENOMIC DNA]</scope>
    <source>
        <strain evidence="8">cv. CDC Frontier</strain>
    </source>
</reference>
<reference evidence="9 10" key="2">
    <citation type="submission" date="2025-04" db="UniProtKB">
        <authorList>
            <consortium name="RefSeq"/>
        </authorList>
    </citation>
    <scope>IDENTIFICATION</scope>
    <source>
        <tissue evidence="9 10">Etiolated seedlings</tissue>
    </source>
</reference>
<dbReference type="GO" id="GO:0016308">
    <property type="term" value="F:1-phosphatidylinositol-4-phosphate 5-kinase activity"/>
    <property type="evidence" value="ECO:0007669"/>
    <property type="project" value="UniProtKB-UniRule"/>
</dbReference>
<keyword evidence="2" id="KW-0677">Repeat</keyword>